<feature type="compositionally biased region" description="Low complexity" evidence="1">
    <location>
        <begin position="256"/>
        <end position="273"/>
    </location>
</feature>
<evidence type="ECO:0000256" key="1">
    <source>
        <dbReference type="SAM" id="MobiDB-lite"/>
    </source>
</evidence>
<feature type="compositionally biased region" description="Polar residues" evidence="1">
    <location>
        <begin position="316"/>
        <end position="333"/>
    </location>
</feature>
<feature type="compositionally biased region" description="Basic and acidic residues" evidence="1">
    <location>
        <begin position="177"/>
        <end position="195"/>
    </location>
</feature>
<feature type="compositionally biased region" description="Polar residues" evidence="1">
    <location>
        <begin position="12"/>
        <end position="28"/>
    </location>
</feature>
<dbReference type="InterPro" id="IPR000210">
    <property type="entry name" value="BTB/POZ_dom"/>
</dbReference>
<gene>
    <name evidence="3" type="ORF">PHLCEN_2v7694</name>
</gene>
<reference evidence="3 4" key="1">
    <citation type="submission" date="2018-02" db="EMBL/GenBank/DDBJ databases">
        <title>Genome sequence of the basidiomycete white-rot fungus Phlebia centrifuga.</title>
        <authorList>
            <person name="Granchi Z."/>
            <person name="Peng M."/>
            <person name="de Vries R.P."/>
            <person name="Hilden K."/>
            <person name="Makela M.R."/>
            <person name="Grigoriev I."/>
            <person name="Riley R."/>
        </authorList>
    </citation>
    <scope>NUCLEOTIDE SEQUENCE [LARGE SCALE GENOMIC DNA]</scope>
    <source>
        <strain evidence="3 4">FBCC195</strain>
    </source>
</reference>
<dbReference type="CDD" id="cd18186">
    <property type="entry name" value="BTB_POZ_ZBTB_KLHL-like"/>
    <property type="match status" value="1"/>
</dbReference>
<dbReference type="OrthoDB" id="2746456at2759"/>
<feature type="domain" description="BTB" evidence="2">
    <location>
        <begin position="390"/>
        <end position="483"/>
    </location>
</feature>
<dbReference type="InterPro" id="IPR051425">
    <property type="entry name" value="Formin_Homology"/>
</dbReference>
<proteinExistence type="predicted"/>
<feature type="compositionally biased region" description="Low complexity" evidence="1">
    <location>
        <begin position="356"/>
        <end position="367"/>
    </location>
</feature>
<sequence>MPVPLAREATPKASSSEQPPTVPRQETPSLLLAKQESIAHQIPKSPVQRIKTEVVSETMISRPRTSSPIYISSGPSSDAEDADADMIDELAVENEAIPETTLMAQEEIVGDSANGQDDAMPRSEHEENATGPAAIMQQDTLAQPEEVVKSEKVKEVEKQVVEEKKATEEKNVEEEKEPERQMKTEICKEVQKDAETEQEPGSEMQIDKDVDAQMDTEREEHEKEPEKLRTPTPPPPVYHAASSSEDESPPFSQHTSSSIRAASQRQPSSASQPKPRPKPRASTLVSTPLDSSRKRSFAASRSPTFTHARLSPMAGNLSQQAGKRSQRLASQKTLIEPLGEEDGDRYTKRPRKSTHSSASQALPASQPRPRAKSKNIGRRKRHAEYWLLDGSVVLQIQNTLFRLHRSRLVQQSAFFARLFRNQGTRRKSRTVDVHGSGSDEEEDSEDSEPELLDNCPVYKVTGVSVQDFEAMLIALDNAISYIYETPPFFILARILRAARALQFQQLDTFATLALRKACPSSLSHLTATPAAAAAAQRIPFANEVIVLARRCKMPELLKRAFYELARSAGLGQDEEDTGEEEDGEVDAGGGGGDGPLKSSVRAKERMISRRDLVLLIKTREQLALQWLLTAGSAPPAEEFPCPLAPIPVPSNPSQPPDPVPTGGEPSKVTPSSLPLPLLPPPPPPQTSPAEPTRVSADAKRCAAATANRLAIWDTHVTKSGIYEECMYDPLCGLERIARLDWEAFGYCKGCVEKRREAWRKTGEKIWGNLDLWLELIEPEE</sequence>
<accession>A0A2R6NVS3</accession>
<evidence type="ECO:0000313" key="4">
    <source>
        <dbReference type="Proteomes" id="UP000186601"/>
    </source>
</evidence>
<dbReference type="PANTHER" id="PTHR45725">
    <property type="entry name" value="FORMIN HOMOLOGY 2 FAMILY MEMBER"/>
    <property type="match status" value="1"/>
</dbReference>
<evidence type="ECO:0000259" key="2">
    <source>
        <dbReference type="PROSITE" id="PS50097"/>
    </source>
</evidence>
<feature type="region of interest" description="Disordered" evidence="1">
    <location>
        <begin position="1"/>
        <end position="28"/>
    </location>
</feature>
<feature type="region of interest" description="Disordered" evidence="1">
    <location>
        <begin position="107"/>
        <end position="377"/>
    </location>
</feature>
<feature type="region of interest" description="Disordered" evidence="1">
    <location>
        <begin position="639"/>
        <end position="696"/>
    </location>
</feature>
<feature type="compositionally biased region" description="Basic and acidic residues" evidence="1">
    <location>
        <begin position="205"/>
        <end position="229"/>
    </location>
</feature>
<dbReference type="PROSITE" id="PS50097">
    <property type="entry name" value="BTB"/>
    <property type="match status" value="1"/>
</dbReference>
<dbReference type="InterPro" id="IPR011333">
    <property type="entry name" value="SKP1/BTB/POZ_sf"/>
</dbReference>
<feature type="compositionally biased region" description="Pro residues" evidence="1">
    <location>
        <begin position="676"/>
        <end position="686"/>
    </location>
</feature>
<keyword evidence="4" id="KW-1185">Reference proteome</keyword>
<feature type="compositionally biased region" description="Basic and acidic residues" evidence="1">
    <location>
        <begin position="119"/>
        <end position="128"/>
    </location>
</feature>
<feature type="compositionally biased region" description="Pro residues" evidence="1">
    <location>
        <begin position="642"/>
        <end position="659"/>
    </location>
</feature>
<dbReference type="EMBL" id="MLYV02000772">
    <property type="protein sequence ID" value="PSR77822.1"/>
    <property type="molecule type" value="Genomic_DNA"/>
</dbReference>
<feature type="compositionally biased region" description="Acidic residues" evidence="1">
    <location>
        <begin position="572"/>
        <end position="585"/>
    </location>
</feature>
<organism evidence="3 4">
    <name type="scientific">Hermanssonia centrifuga</name>
    <dbReference type="NCBI Taxonomy" id="98765"/>
    <lineage>
        <taxon>Eukaryota</taxon>
        <taxon>Fungi</taxon>
        <taxon>Dikarya</taxon>
        <taxon>Basidiomycota</taxon>
        <taxon>Agaricomycotina</taxon>
        <taxon>Agaricomycetes</taxon>
        <taxon>Polyporales</taxon>
        <taxon>Meruliaceae</taxon>
        <taxon>Hermanssonia</taxon>
    </lineage>
</organism>
<dbReference type="PANTHER" id="PTHR45725:SF1">
    <property type="entry name" value="DISHEVELLED ASSOCIATED ACTIVATOR OF MORPHOGENESIS, ISOFORM D"/>
    <property type="match status" value="1"/>
</dbReference>
<feature type="compositionally biased region" description="Low complexity" evidence="1">
    <location>
        <begin position="66"/>
        <end position="77"/>
    </location>
</feature>
<feature type="region of interest" description="Disordered" evidence="1">
    <location>
        <begin position="57"/>
        <end position="82"/>
    </location>
</feature>
<protein>
    <recommendedName>
        <fullName evidence="2">BTB domain-containing protein</fullName>
    </recommendedName>
</protein>
<dbReference type="Gene3D" id="3.30.710.10">
    <property type="entry name" value="Potassium Channel Kv1.1, Chain A"/>
    <property type="match status" value="1"/>
</dbReference>
<feature type="region of interest" description="Disordered" evidence="1">
    <location>
        <begin position="426"/>
        <end position="451"/>
    </location>
</feature>
<feature type="compositionally biased region" description="Basic and acidic residues" evidence="1">
    <location>
        <begin position="146"/>
        <end position="170"/>
    </location>
</feature>
<feature type="region of interest" description="Disordered" evidence="1">
    <location>
        <begin position="571"/>
        <end position="601"/>
    </location>
</feature>
<comment type="caution">
    <text evidence="3">The sequence shown here is derived from an EMBL/GenBank/DDBJ whole genome shotgun (WGS) entry which is preliminary data.</text>
</comment>
<name>A0A2R6NVS3_9APHY</name>
<dbReference type="AlphaFoldDB" id="A0A2R6NVS3"/>
<dbReference type="Proteomes" id="UP000186601">
    <property type="component" value="Unassembled WGS sequence"/>
</dbReference>
<feature type="compositionally biased region" description="Acidic residues" evidence="1">
    <location>
        <begin position="438"/>
        <end position="451"/>
    </location>
</feature>
<evidence type="ECO:0000313" key="3">
    <source>
        <dbReference type="EMBL" id="PSR77822.1"/>
    </source>
</evidence>